<sequence length="132" mass="14368">MWASRTKSAALRAAGGGCGRQPQDTHDDLAVARCRCAPVVRGSCAALALCSASSARLFAGRGAVARSRFPFCPLPVLSISILQIIFLVSCFTFLFGACCDAFRVPGTEWARREVPFSWRRRMRTKRARALDG</sequence>
<gene>
    <name evidence="2" type="ORF">B0H17DRAFT_338995</name>
</gene>
<name>A0AAD7CR50_MYCRO</name>
<keyword evidence="3" id="KW-1185">Reference proteome</keyword>
<dbReference type="Proteomes" id="UP001221757">
    <property type="component" value="Unassembled WGS sequence"/>
</dbReference>
<dbReference type="EMBL" id="JARKIE010000266">
    <property type="protein sequence ID" value="KAJ7659883.1"/>
    <property type="molecule type" value="Genomic_DNA"/>
</dbReference>
<comment type="caution">
    <text evidence="2">The sequence shown here is derived from an EMBL/GenBank/DDBJ whole genome shotgun (WGS) entry which is preliminary data.</text>
</comment>
<protein>
    <submittedName>
        <fullName evidence="2">Uncharacterized protein</fullName>
    </submittedName>
</protein>
<reference evidence="2" key="1">
    <citation type="submission" date="2023-03" db="EMBL/GenBank/DDBJ databases">
        <title>Massive genome expansion in bonnet fungi (Mycena s.s.) driven by repeated elements and novel gene families across ecological guilds.</title>
        <authorList>
            <consortium name="Lawrence Berkeley National Laboratory"/>
            <person name="Harder C.B."/>
            <person name="Miyauchi S."/>
            <person name="Viragh M."/>
            <person name="Kuo A."/>
            <person name="Thoen E."/>
            <person name="Andreopoulos B."/>
            <person name="Lu D."/>
            <person name="Skrede I."/>
            <person name="Drula E."/>
            <person name="Henrissat B."/>
            <person name="Morin E."/>
            <person name="Kohler A."/>
            <person name="Barry K."/>
            <person name="LaButti K."/>
            <person name="Morin E."/>
            <person name="Salamov A."/>
            <person name="Lipzen A."/>
            <person name="Mereny Z."/>
            <person name="Hegedus B."/>
            <person name="Baldrian P."/>
            <person name="Stursova M."/>
            <person name="Weitz H."/>
            <person name="Taylor A."/>
            <person name="Grigoriev I.V."/>
            <person name="Nagy L.G."/>
            <person name="Martin F."/>
            <person name="Kauserud H."/>
        </authorList>
    </citation>
    <scope>NUCLEOTIDE SEQUENCE</scope>
    <source>
        <strain evidence="2">CBHHK067</strain>
    </source>
</reference>
<evidence type="ECO:0000256" key="1">
    <source>
        <dbReference type="SAM" id="Phobius"/>
    </source>
</evidence>
<keyword evidence="1" id="KW-1133">Transmembrane helix</keyword>
<feature type="transmembrane region" description="Helical" evidence="1">
    <location>
        <begin position="76"/>
        <end position="97"/>
    </location>
</feature>
<keyword evidence="1" id="KW-0472">Membrane</keyword>
<organism evidence="2 3">
    <name type="scientific">Mycena rosella</name>
    <name type="common">Pink bonnet</name>
    <name type="synonym">Agaricus rosellus</name>
    <dbReference type="NCBI Taxonomy" id="1033263"/>
    <lineage>
        <taxon>Eukaryota</taxon>
        <taxon>Fungi</taxon>
        <taxon>Dikarya</taxon>
        <taxon>Basidiomycota</taxon>
        <taxon>Agaricomycotina</taxon>
        <taxon>Agaricomycetes</taxon>
        <taxon>Agaricomycetidae</taxon>
        <taxon>Agaricales</taxon>
        <taxon>Marasmiineae</taxon>
        <taxon>Mycenaceae</taxon>
        <taxon>Mycena</taxon>
    </lineage>
</organism>
<evidence type="ECO:0000313" key="2">
    <source>
        <dbReference type="EMBL" id="KAJ7659883.1"/>
    </source>
</evidence>
<accession>A0AAD7CR50</accession>
<proteinExistence type="predicted"/>
<evidence type="ECO:0000313" key="3">
    <source>
        <dbReference type="Proteomes" id="UP001221757"/>
    </source>
</evidence>
<dbReference type="AlphaFoldDB" id="A0AAD7CR50"/>
<keyword evidence="1" id="KW-0812">Transmembrane</keyword>